<dbReference type="SUPFAM" id="SSF46785">
    <property type="entry name" value="Winged helix' DNA-binding domain"/>
    <property type="match status" value="1"/>
</dbReference>
<dbReference type="PATRIC" id="fig|1938.3.peg.332"/>
<dbReference type="Pfam" id="PF05331">
    <property type="entry name" value="DUF742"/>
    <property type="match status" value="1"/>
</dbReference>
<name>A0A0J7ZP70_STRVR</name>
<gene>
    <name evidence="2" type="ORF">ACM01_03590</name>
</gene>
<dbReference type="Proteomes" id="UP000037432">
    <property type="component" value="Unassembled WGS sequence"/>
</dbReference>
<dbReference type="RefSeq" id="WP_048579519.1">
    <property type="nucleotide sequence ID" value="NZ_LFNT01000002.1"/>
</dbReference>
<dbReference type="OrthoDB" id="4563801at2"/>
<reference evidence="2 3" key="1">
    <citation type="submission" date="2015-06" db="EMBL/GenBank/DDBJ databases">
        <authorList>
            <person name="Ju K.-S."/>
            <person name="Doroghazi J.R."/>
            <person name="Metcalf W.W."/>
        </authorList>
    </citation>
    <scope>NUCLEOTIDE SEQUENCE [LARGE SCALE GENOMIC DNA]</scope>
    <source>
        <strain evidence="2 3">NRRL 3414</strain>
    </source>
</reference>
<evidence type="ECO:0000313" key="2">
    <source>
        <dbReference type="EMBL" id="KMS76923.1"/>
    </source>
</evidence>
<feature type="compositionally biased region" description="Basic and acidic residues" evidence="1">
    <location>
        <begin position="1"/>
        <end position="10"/>
    </location>
</feature>
<dbReference type="PANTHER" id="PTHR36221">
    <property type="entry name" value="DUF742 DOMAIN-CONTAINING PROTEIN"/>
    <property type="match status" value="1"/>
</dbReference>
<dbReference type="EMBL" id="LFNT01000002">
    <property type="protein sequence ID" value="KMS76923.1"/>
    <property type="molecule type" value="Genomic_DNA"/>
</dbReference>
<dbReference type="InterPro" id="IPR007995">
    <property type="entry name" value="DUF742"/>
</dbReference>
<comment type="caution">
    <text evidence="2">The sequence shown here is derived from an EMBL/GenBank/DDBJ whole genome shotgun (WGS) entry which is preliminary data.</text>
</comment>
<dbReference type="InterPro" id="IPR036388">
    <property type="entry name" value="WH-like_DNA-bd_sf"/>
</dbReference>
<dbReference type="Gene3D" id="1.10.10.10">
    <property type="entry name" value="Winged helix-like DNA-binding domain superfamily/Winged helix DNA-binding domain"/>
    <property type="match status" value="1"/>
</dbReference>
<dbReference type="AlphaFoldDB" id="A0A0J7ZP70"/>
<protein>
    <recommendedName>
        <fullName evidence="4">DUF742 domain-containing protein</fullName>
    </recommendedName>
</protein>
<evidence type="ECO:0000313" key="3">
    <source>
        <dbReference type="Proteomes" id="UP000037432"/>
    </source>
</evidence>
<dbReference type="PANTHER" id="PTHR36221:SF1">
    <property type="entry name" value="DUF742 DOMAIN-CONTAINING PROTEIN"/>
    <property type="match status" value="1"/>
</dbReference>
<dbReference type="InterPro" id="IPR036390">
    <property type="entry name" value="WH_DNA-bd_sf"/>
</dbReference>
<organism evidence="2 3">
    <name type="scientific">Streptomyces viridochromogenes</name>
    <dbReference type="NCBI Taxonomy" id="1938"/>
    <lineage>
        <taxon>Bacteria</taxon>
        <taxon>Bacillati</taxon>
        <taxon>Actinomycetota</taxon>
        <taxon>Actinomycetes</taxon>
        <taxon>Kitasatosporales</taxon>
        <taxon>Streptomycetaceae</taxon>
        <taxon>Streptomyces</taxon>
    </lineage>
</organism>
<proteinExistence type="predicted"/>
<feature type="region of interest" description="Disordered" evidence="1">
    <location>
        <begin position="1"/>
        <end position="23"/>
    </location>
</feature>
<accession>A0A0J7ZP70</accession>
<evidence type="ECO:0008006" key="4">
    <source>
        <dbReference type="Google" id="ProtNLM"/>
    </source>
</evidence>
<sequence>MSRPRQDPDLVRPYVRTGGRTRPSKDVRMESLVFAATGTRPGLNPDARRVLALFAPAQGGGLAVAEIASALALPPSTTRILVADLIGHGLMTLAQGQDDDRPPVLLIERVLHGLRAHA</sequence>
<evidence type="ECO:0000256" key="1">
    <source>
        <dbReference type="SAM" id="MobiDB-lite"/>
    </source>
</evidence>